<evidence type="ECO:0000313" key="2">
    <source>
        <dbReference type="EMBL" id="KAK6993121.1"/>
    </source>
</evidence>
<dbReference type="Proteomes" id="UP001362999">
    <property type="component" value="Unassembled WGS sequence"/>
</dbReference>
<evidence type="ECO:0000313" key="3">
    <source>
        <dbReference type="Proteomes" id="UP001362999"/>
    </source>
</evidence>
<sequence length="518" mass="56627">MTAAPVRLTSFCSSAETAVKWPADSEDLPWSRQLKVLSSEVDDEQKQEVLSNMNTQRLCFTCLVSQKHFRCVSHFLELLRTSGQREKPSARLVPSIGSSEWRETLFVPATIDNCALTISPRSQRRTGNLDVVTACGQGPAIADFFILAASYAVIAGPEQDEIVRGADGIWLAYPEMTRNGIVVATPASFPMREGLSGRVDVLVGFPQILQISDLRSVWASFLALTYAGQDKNCPATVRSSDDDGCRFYAFPEWKFTRDEGPPRPTCWSMSGRGCTVGILSGASDVPVLPVFSQETAADNFLPSSSRPVIGRRAPPVDVQDHRKGHFSSCRTVLCDIVSGFLWADPPLQSGSCNGIEYNSFSNLNGGARRRMDVGKNRAFLDRDLLTLPESSLPSTADPAKSSESCVPAHANGKRDSTSDMRIGVREVGHNYAGSFGEWHEKSAVSTGVSLDDDARQPASLGWRATLRISSGRPNRQEWISVACLRAQTCPVFPTLPDAARIWKEETPKVHNVQAVEGR</sequence>
<comment type="caution">
    <text evidence="2">The sequence shown here is derived from an EMBL/GenBank/DDBJ whole genome shotgun (WGS) entry which is preliminary data.</text>
</comment>
<dbReference type="EMBL" id="JAWWNJ010000104">
    <property type="protein sequence ID" value="KAK6993121.1"/>
    <property type="molecule type" value="Genomic_DNA"/>
</dbReference>
<organism evidence="2 3">
    <name type="scientific">Favolaschia claudopus</name>
    <dbReference type="NCBI Taxonomy" id="2862362"/>
    <lineage>
        <taxon>Eukaryota</taxon>
        <taxon>Fungi</taxon>
        <taxon>Dikarya</taxon>
        <taxon>Basidiomycota</taxon>
        <taxon>Agaricomycotina</taxon>
        <taxon>Agaricomycetes</taxon>
        <taxon>Agaricomycetidae</taxon>
        <taxon>Agaricales</taxon>
        <taxon>Marasmiineae</taxon>
        <taxon>Mycenaceae</taxon>
        <taxon>Favolaschia</taxon>
    </lineage>
</organism>
<proteinExistence type="predicted"/>
<protein>
    <submittedName>
        <fullName evidence="2">Uncharacterized protein</fullName>
    </submittedName>
</protein>
<reference evidence="2 3" key="1">
    <citation type="journal article" date="2024" name="J Genomics">
        <title>Draft genome sequencing and assembly of Favolaschia claudopus CIRM-BRFM 2984 isolated from oak limbs.</title>
        <authorList>
            <person name="Navarro D."/>
            <person name="Drula E."/>
            <person name="Chaduli D."/>
            <person name="Cazenave R."/>
            <person name="Ahrendt S."/>
            <person name="Wang J."/>
            <person name="Lipzen A."/>
            <person name="Daum C."/>
            <person name="Barry K."/>
            <person name="Grigoriev I.V."/>
            <person name="Favel A."/>
            <person name="Rosso M.N."/>
            <person name="Martin F."/>
        </authorList>
    </citation>
    <scope>NUCLEOTIDE SEQUENCE [LARGE SCALE GENOMIC DNA]</scope>
    <source>
        <strain evidence="2 3">CIRM-BRFM 2984</strain>
    </source>
</reference>
<keyword evidence="3" id="KW-1185">Reference proteome</keyword>
<name>A0AAV9ZW15_9AGAR</name>
<gene>
    <name evidence="2" type="ORF">R3P38DRAFT_2801269</name>
</gene>
<accession>A0AAV9ZW15</accession>
<evidence type="ECO:0000256" key="1">
    <source>
        <dbReference type="SAM" id="MobiDB-lite"/>
    </source>
</evidence>
<feature type="region of interest" description="Disordered" evidence="1">
    <location>
        <begin position="390"/>
        <end position="417"/>
    </location>
</feature>
<dbReference type="AlphaFoldDB" id="A0AAV9ZW15"/>